<name>A0ABN2UFT3_9ACTN</name>
<accession>A0ABN2UFT3</accession>
<proteinExistence type="predicted"/>
<evidence type="ECO:0000259" key="6">
    <source>
        <dbReference type="PROSITE" id="PS50977"/>
    </source>
</evidence>
<dbReference type="Pfam" id="PF00440">
    <property type="entry name" value="TetR_N"/>
    <property type="match status" value="1"/>
</dbReference>
<dbReference type="InterPro" id="IPR009057">
    <property type="entry name" value="Homeodomain-like_sf"/>
</dbReference>
<evidence type="ECO:0000256" key="1">
    <source>
        <dbReference type="ARBA" id="ARBA00023015"/>
    </source>
</evidence>
<evidence type="ECO:0000313" key="7">
    <source>
        <dbReference type="EMBL" id="GAA2036717.1"/>
    </source>
</evidence>
<keyword evidence="3" id="KW-0804">Transcription</keyword>
<dbReference type="PANTHER" id="PTHR30055">
    <property type="entry name" value="HTH-TYPE TRANSCRIPTIONAL REGULATOR RUTR"/>
    <property type="match status" value="1"/>
</dbReference>
<keyword evidence="8" id="KW-1185">Reference proteome</keyword>
<dbReference type="PANTHER" id="PTHR30055:SF234">
    <property type="entry name" value="HTH-TYPE TRANSCRIPTIONAL REGULATOR BETI"/>
    <property type="match status" value="1"/>
</dbReference>
<sequence>METMKAAGGAGGTAGLRERKKQQTREEISAVATTLFTERGFEQVTIADVAAAAGVAKMTVTNHFPLKEDLVFDRAEHIIRGLPDAVAERPRGESVLAAARRFHAESLAAGDPTLGHLGVAFARMVEASPALVARERQIQDAREQALAEVLVARARPEEELTARIVAAQINGVYRVLYFTARALVLAGTAPKESAALLGQAAGEAFDLLAADLSGFDPRRGP</sequence>
<dbReference type="SUPFAM" id="SSF46689">
    <property type="entry name" value="Homeodomain-like"/>
    <property type="match status" value="1"/>
</dbReference>
<feature type="DNA-binding region" description="H-T-H motif" evidence="4">
    <location>
        <begin position="45"/>
        <end position="64"/>
    </location>
</feature>
<dbReference type="EMBL" id="BAAAQN010000024">
    <property type="protein sequence ID" value="GAA2036717.1"/>
    <property type="molecule type" value="Genomic_DNA"/>
</dbReference>
<protein>
    <submittedName>
        <fullName evidence="7">TetR/AcrR family transcriptional regulator</fullName>
    </submittedName>
</protein>
<feature type="domain" description="HTH tetR-type" evidence="6">
    <location>
        <begin position="22"/>
        <end position="82"/>
    </location>
</feature>
<evidence type="ECO:0000313" key="8">
    <source>
        <dbReference type="Proteomes" id="UP001500751"/>
    </source>
</evidence>
<dbReference type="Gene3D" id="1.10.10.60">
    <property type="entry name" value="Homeodomain-like"/>
    <property type="match status" value="1"/>
</dbReference>
<organism evidence="7 8">
    <name type="scientific">Catenulispora yoronensis</name>
    <dbReference type="NCBI Taxonomy" id="450799"/>
    <lineage>
        <taxon>Bacteria</taxon>
        <taxon>Bacillati</taxon>
        <taxon>Actinomycetota</taxon>
        <taxon>Actinomycetes</taxon>
        <taxon>Catenulisporales</taxon>
        <taxon>Catenulisporaceae</taxon>
        <taxon>Catenulispora</taxon>
    </lineage>
</organism>
<dbReference type="PROSITE" id="PS50977">
    <property type="entry name" value="HTH_TETR_2"/>
    <property type="match status" value="1"/>
</dbReference>
<dbReference type="InterPro" id="IPR001647">
    <property type="entry name" value="HTH_TetR"/>
</dbReference>
<keyword evidence="2 4" id="KW-0238">DNA-binding</keyword>
<gene>
    <name evidence="7" type="ORF">GCM10009839_42170</name>
</gene>
<evidence type="ECO:0000256" key="3">
    <source>
        <dbReference type="ARBA" id="ARBA00023163"/>
    </source>
</evidence>
<keyword evidence="1" id="KW-0805">Transcription regulation</keyword>
<dbReference type="Gene3D" id="1.10.357.10">
    <property type="entry name" value="Tetracycline Repressor, domain 2"/>
    <property type="match status" value="1"/>
</dbReference>
<evidence type="ECO:0000256" key="4">
    <source>
        <dbReference type="PROSITE-ProRule" id="PRU00335"/>
    </source>
</evidence>
<dbReference type="Proteomes" id="UP001500751">
    <property type="component" value="Unassembled WGS sequence"/>
</dbReference>
<dbReference type="PRINTS" id="PR00455">
    <property type="entry name" value="HTHTETR"/>
</dbReference>
<reference evidence="7 8" key="1">
    <citation type="journal article" date="2019" name="Int. J. Syst. Evol. Microbiol.">
        <title>The Global Catalogue of Microorganisms (GCM) 10K type strain sequencing project: providing services to taxonomists for standard genome sequencing and annotation.</title>
        <authorList>
            <consortium name="The Broad Institute Genomics Platform"/>
            <consortium name="The Broad Institute Genome Sequencing Center for Infectious Disease"/>
            <person name="Wu L."/>
            <person name="Ma J."/>
        </authorList>
    </citation>
    <scope>NUCLEOTIDE SEQUENCE [LARGE SCALE GENOMIC DNA]</scope>
    <source>
        <strain evidence="7 8">JCM 16014</strain>
    </source>
</reference>
<evidence type="ECO:0000256" key="5">
    <source>
        <dbReference type="SAM" id="MobiDB-lite"/>
    </source>
</evidence>
<dbReference type="InterPro" id="IPR050109">
    <property type="entry name" value="HTH-type_TetR-like_transc_reg"/>
</dbReference>
<dbReference type="RefSeq" id="WP_344667342.1">
    <property type="nucleotide sequence ID" value="NZ_BAAAQN010000024.1"/>
</dbReference>
<feature type="region of interest" description="Disordered" evidence="5">
    <location>
        <begin position="1"/>
        <end position="25"/>
    </location>
</feature>
<comment type="caution">
    <text evidence="7">The sequence shown here is derived from an EMBL/GenBank/DDBJ whole genome shotgun (WGS) entry which is preliminary data.</text>
</comment>
<evidence type="ECO:0000256" key="2">
    <source>
        <dbReference type="ARBA" id="ARBA00023125"/>
    </source>
</evidence>